<evidence type="ECO:0000256" key="3">
    <source>
        <dbReference type="ARBA" id="ARBA00022840"/>
    </source>
</evidence>
<organism evidence="5 6">
    <name type="scientific">Carboxylicivirga linearis</name>
    <dbReference type="NCBI Taxonomy" id="1628157"/>
    <lineage>
        <taxon>Bacteria</taxon>
        <taxon>Pseudomonadati</taxon>
        <taxon>Bacteroidota</taxon>
        <taxon>Bacteroidia</taxon>
        <taxon>Marinilabiliales</taxon>
        <taxon>Marinilabiliaceae</taxon>
        <taxon>Carboxylicivirga</taxon>
    </lineage>
</organism>
<accession>A0ABS5JV89</accession>
<dbReference type="SUPFAM" id="SSF50331">
    <property type="entry name" value="MOP-like"/>
    <property type="match status" value="1"/>
</dbReference>
<dbReference type="PANTHER" id="PTHR43514:SF4">
    <property type="entry name" value="ABC TRANSPORTER I FAMILY MEMBER 10"/>
    <property type="match status" value="1"/>
</dbReference>
<proteinExistence type="predicted"/>
<keyword evidence="1" id="KW-0813">Transport</keyword>
<keyword evidence="6" id="KW-1185">Reference proteome</keyword>
<name>A0ABS5JV89_9BACT</name>
<dbReference type="Pfam" id="PF03459">
    <property type="entry name" value="TOBE"/>
    <property type="match status" value="1"/>
</dbReference>
<dbReference type="Gene3D" id="3.40.50.300">
    <property type="entry name" value="P-loop containing nucleotide triphosphate hydrolases"/>
    <property type="match status" value="1"/>
</dbReference>
<dbReference type="InterPro" id="IPR011868">
    <property type="entry name" value="ModC_ABC_ATP-bd"/>
</dbReference>
<evidence type="ECO:0000256" key="1">
    <source>
        <dbReference type="ARBA" id="ARBA00022448"/>
    </source>
</evidence>
<dbReference type="PROSITE" id="PS50893">
    <property type="entry name" value="ABC_TRANSPORTER_2"/>
    <property type="match status" value="1"/>
</dbReference>
<dbReference type="InterPro" id="IPR050334">
    <property type="entry name" value="Molybdenum_import_ModC"/>
</dbReference>
<evidence type="ECO:0000313" key="6">
    <source>
        <dbReference type="Proteomes" id="UP000708576"/>
    </source>
</evidence>
<keyword evidence="3 5" id="KW-0067">ATP-binding</keyword>
<evidence type="ECO:0000256" key="2">
    <source>
        <dbReference type="ARBA" id="ARBA00022741"/>
    </source>
</evidence>
<comment type="caution">
    <text evidence="5">The sequence shown here is derived from an EMBL/GenBank/DDBJ whole genome shotgun (WGS) entry which is preliminary data.</text>
</comment>
<dbReference type="PANTHER" id="PTHR43514">
    <property type="entry name" value="ABC TRANSPORTER I FAMILY MEMBER 10"/>
    <property type="match status" value="1"/>
</dbReference>
<dbReference type="Pfam" id="PF00005">
    <property type="entry name" value="ABC_tran"/>
    <property type="match status" value="1"/>
</dbReference>
<dbReference type="SMART" id="SM00382">
    <property type="entry name" value="AAA"/>
    <property type="match status" value="1"/>
</dbReference>
<gene>
    <name evidence="5" type="primary">modC</name>
    <name evidence="5" type="ORF">KEM10_10950</name>
</gene>
<dbReference type="InterPro" id="IPR003439">
    <property type="entry name" value="ABC_transporter-like_ATP-bd"/>
</dbReference>
<keyword evidence="2" id="KW-0547">Nucleotide-binding</keyword>
<dbReference type="NCBIfam" id="TIGR02142">
    <property type="entry name" value="modC_ABC"/>
    <property type="match status" value="1"/>
</dbReference>
<dbReference type="InterPro" id="IPR003593">
    <property type="entry name" value="AAA+_ATPase"/>
</dbReference>
<dbReference type="InterPro" id="IPR027417">
    <property type="entry name" value="P-loop_NTPase"/>
</dbReference>
<dbReference type="SUPFAM" id="SSF52540">
    <property type="entry name" value="P-loop containing nucleoside triphosphate hydrolases"/>
    <property type="match status" value="1"/>
</dbReference>
<feature type="domain" description="ABC transporter" evidence="4">
    <location>
        <begin position="2"/>
        <end position="230"/>
    </location>
</feature>
<protein>
    <submittedName>
        <fullName evidence="5">Molybdenum ABC transporter ATP-binding protein</fullName>
    </submittedName>
</protein>
<dbReference type="Proteomes" id="UP000708576">
    <property type="component" value="Unassembled WGS sequence"/>
</dbReference>
<dbReference type="EMBL" id="JAGUCO010000006">
    <property type="protein sequence ID" value="MBS2098797.1"/>
    <property type="molecule type" value="Genomic_DNA"/>
</dbReference>
<sequence length="360" mass="40136">MIKVDFTLQRDIFDVRIKENFHVGITGIYGASGSGKTSLLQSIAGLATPEKGFVKIYDNIVFNSELDINIPVQKRNIGYVFQEGRLFPHMTIEKNLLYGIKRFGSKHLGFDQVVDLLNLRHLLQTKPAMVSGGERQRTALGRALLSAPKILLLDEPFSAVDVQLRSQILPFLLKIHRKVKIPILVVSHDLPDLLKLTDRLCLIQKGRCIGHADYHDLLRSDAALEMFGKNSIMNSITMKVKEIDTDRGITILSNNGEANSVRVKCEKSNQTYKVGEEMKIFISSDDIALSREKLKEVTIQNQLKGVIVETIDRGATTLCIVDVGFQLVVEITAESGKKMFVEPGNTVWCLFKSVAIDVAG</sequence>
<dbReference type="InterPro" id="IPR008995">
    <property type="entry name" value="Mo/tungstate-bd_C_term_dom"/>
</dbReference>
<evidence type="ECO:0000259" key="4">
    <source>
        <dbReference type="PROSITE" id="PS50893"/>
    </source>
</evidence>
<evidence type="ECO:0000313" key="5">
    <source>
        <dbReference type="EMBL" id="MBS2098797.1"/>
    </source>
</evidence>
<dbReference type="Gene3D" id="2.40.50.100">
    <property type="match status" value="1"/>
</dbReference>
<reference evidence="5 6" key="1">
    <citation type="journal article" date="2015" name="Int. J. Syst. Evol. Microbiol.">
        <title>Carboxylicivirga linearis sp. nov., isolated from a sea cucumber culture pond.</title>
        <authorList>
            <person name="Wang F.Q."/>
            <person name="Zhou Y.X."/>
            <person name="Lin X.Z."/>
            <person name="Chen G.J."/>
            <person name="Du Z.J."/>
        </authorList>
    </citation>
    <scope>NUCLEOTIDE SEQUENCE [LARGE SCALE GENOMIC DNA]</scope>
    <source>
        <strain evidence="5 6">FB218</strain>
    </source>
</reference>
<dbReference type="InterPro" id="IPR005116">
    <property type="entry name" value="Transp-assoc_OB_typ1"/>
</dbReference>
<dbReference type="GO" id="GO:0005524">
    <property type="term" value="F:ATP binding"/>
    <property type="evidence" value="ECO:0007669"/>
    <property type="project" value="UniProtKB-KW"/>
</dbReference>
<dbReference type="RefSeq" id="WP_212216039.1">
    <property type="nucleotide sequence ID" value="NZ_JAGUCO010000006.1"/>
</dbReference>